<reference evidence="1 2" key="1">
    <citation type="journal article" date="2006" name="Science">
        <title>The genome of black cottonwood, Populus trichocarpa (Torr. &amp; Gray).</title>
        <authorList>
            <person name="Tuskan G.A."/>
            <person name="Difazio S."/>
            <person name="Jansson S."/>
            <person name="Bohlmann J."/>
            <person name="Grigoriev I."/>
            <person name="Hellsten U."/>
            <person name="Putnam N."/>
            <person name="Ralph S."/>
            <person name="Rombauts S."/>
            <person name="Salamov A."/>
            <person name="Schein J."/>
            <person name="Sterck L."/>
            <person name="Aerts A."/>
            <person name="Bhalerao R.R."/>
            <person name="Bhalerao R.P."/>
            <person name="Blaudez D."/>
            <person name="Boerjan W."/>
            <person name="Brun A."/>
            <person name="Brunner A."/>
            <person name="Busov V."/>
            <person name="Campbell M."/>
            <person name="Carlson J."/>
            <person name="Chalot M."/>
            <person name="Chapman J."/>
            <person name="Chen G.L."/>
            <person name="Cooper D."/>
            <person name="Coutinho P.M."/>
            <person name="Couturier J."/>
            <person name="Covert S."/>
            <person name="Cronk Q."/>
            <person name="Cunningham R."/>
            <person name="Davis J."/>
            <person name="Degroeve S."/>
            <person name="Dejardin A."/>
            <person name="Depamphilis C."/>
            <person name="Detter J."/>
            <person name="Dirks B."/>
            <person name="Dubchak I."/>
            <person name="Duplessis S."/>
            <person name="Ehlting J."/>
            <person name="Ellis B."/>
            <person name="Gendler K."/>
            <person name="Goodstein D."/>
            <person name="Gribskov M."/>
            <person name="Grimwood J."/>
            <person name="Groover A."/>
            <person name="Gunter L."/>
            <person name="Hamberger B."/>
            <person name="Heinze B."/>
            <person name="Helariutta Y."/>
            <person name="Henrissat B."/>
            <person name="Holligan D."/>
            <person name="Holt R."/>
            <person name="Huang W."/>
            <person name="Islam-Faridi N."/>
            <person name="Jones S."/>
            <person name="Jones-Rhoades M."/>
            <person name="Jorgensen R."/>
            <person name="Joshi C."/>
            <person name="Kangasjarvi J."/>
            <person name="Karlsson J."/>
            <person name="Kelleher C."/>
            <person name="Kirkpatrick R."/>
            <person name="Kirst M."/>
            <person name="Kohler A."/>
            <person name="Kalluri U."/>
            <person name="Larimer F."/>
            <person name="Leebens-Mack J."/>
            <person name="Leple J.C."/>
            <person name="Locascio P."/>
            <person name="Lou Y."/>
            <person name="Lucas S."/>
            <person name="Martin F."/>
            <person name="Montanini B."/>
            <person name="Napoli C."/>
            <person name="Nelson D.R."/>
            <person name="Nelson C."/>
            <person name="Nieminen K."/>
            <person name="Nilsson O."/>
            <person name="Pereda V."/>
            <person name="Peter G."/>
            <person name="Philippe R."/>
            <person name="Pilate G."/>
            <person name="Poliakov A."/>
            <person name="Razumovskaya J."/>
            <person name="Richardson P."/>
            <person name="Rinaldi C."/>
            <person name="Ritland K."/>
            <person name="Rouze P."/>
            <person name="Ryaboy D."/>
            <person name="Schmutz J."/>
            <person name="Schrader J."/>
            <person name="Segerman B."/>
            <person name="Shin H."/>
            <person name="Siddiqui A."/>
            <person name="Sterky F."/>
            <person name="Terry A."/>
            <person name="Tsai C.J."/>
            <person name="Uberbacher E."/>
            <person name="Unneberg P."/>
            <person name="Vahala J."/>
            <person name="Wall K."/>
            <person name="Wessler S."/>
            <person name="Yang G."/>
            <person name="Yin T."/>
            <person name="Douglas C."/>
            <person name="Marra M."/>
            <person name="Sandberg G."/>
            <person name="Van de Peer Y."/>
            <person name="Rokhsar D."/>
        </authorList>
    </citation>
    <scope>NUCLEOTIDE SEQUENCE [LARGE SCALE GENOMIC DNA]</scope>
    <source>
        <strain evidence="2">cv. Nisqually</strain>
    </source>
</reference>
<comment type="caution">
    <text evidence="1">The sequence shown here is derived from an EMBL/GenBank/DDBJ whole genome shotgun (WGS) entry which is preliminary data.</text>
</comment>
<organism evidence="1 2">
    <name type="scientific">Populus trichocarpa</name>
    <name type="common">Western balsam poplar</name>
    <name type="synonym">Populus balsamifera subsp. trichocarpa</name>
    <dbReference type="NCBI Taxonomy" id="3694"/>
    <lineage>
        <taxon>Eukaryota</taxon>
        <taxon>Viridiplantae</taxon>
        <taxon>Streptophyta</taxon>
        <taxon>Embryophyta</taxon>
        <taxon>Tracheophyta</taxon>
        <taxon>Spermatophyta</taxon>
        <taxon>Magnoliopsida</taxon>
        <taxon>eudicotyledons</taxon>
        <taxon>Gunneridae</taxon>
        <taxon>Pentapetalae</taxon>
        <taxon>rosids</taxon>
        <taxon>fabids</taxon>
        <taxon>Malpighiales</taxon>
        <taxon>Salicaceae</taxon>
        <taxon>Saliceae</taxon>
        <taxon>Populus</taxon>
    </lineage>
</organism>
<sequence>MFGIRRQAVTIAATARVPRPGMSARICWR</sequence>
<protein>
    <submittedName>
        <fullName evidence="1">Uncharacterized protein</fullName>
    </submittedName>
</protein>
<evidence type="ECO:0000313" key="1">
    <source>
        <dbReference type="EMBL" id="KAI9388358.1"/>
    </source>
</evidence>
<accession>A0ACC0SGJ4</accession>
<proteinExistence type="predicted"/>
<evidence type="ECO:0000313" key="2">
    <source>
        <dbReference type="Proteomes" id="UP000006729"/>
    </source>
</evidence>
<dbReference type="EMBL" id="CM009298">
    <property type="protein sequence ID" value="KAI9388358.1"/>
    <property type="molecule type" value="Genomic_DNA"/>
</dbReference>
<name>A0ACC0SGJ4_POPTR</name>
<keyword evidence="2" id="KW-1185">Reference proteome</keyword>
<gene>
    <name evidence="1" type="ORF">POPTR_009G050801v4</name>
</gene>
<dbReference type="Proteomes" id="UP000006729">
    <property type="component" value="Chromosome 9"/>
</dbReference>